<dbReference type="Pfam" id="PF12130">
    <property type="entry name" value="bMERB_dom"/>
    <property type="match status" value="1"/>
</dbReference>
<dbReference type="InterPro" id="IPR022735">
    <property type="entry name" value="bMERB_dom"/>
</dbReference>
<dbReference type="PROSITE" id="PS51848">
    <property type="entry name" value="BMERB"/>
    <property type="match status" value="1"/>
</dbReference>
<dbReference type="PANTHER" id="PTHR23167">
    <property type="entry name" value="CALPONIN HOMOLOGY DOMAIN-CONTAINING PROTEIN DDB_G0272472-RELATED"/>
    <property type="match status" value="1"/>
</dbReference>
<feature type="coiled-coil region" evidence="1">
    <location>
        <begin position="13"/>
        <end position="80"/>
    </location>
</feature>
<dbReference type="SMART" id="SM01203">
    <property type="entry name" value="DUF3585"/>
    <property type="match status" value="1"/>
</dbReference>
<dbReference type="InterPro" id="IPR050540">
    <property type="entry name" value="F-actin_Monoox_Mical"/>
</dbReference>
<dbReference type="EMBL" id="DS472847">
    <property type="protein sequence ID" value="EDO27635.1"/>
    <property type="molecule type" value="Genomic_DNA"/>
</dbReference>
<dbReference type="KEGG" id="nve:5497959"/>
<dbReference type="OMA" id="MALEDWQ"/>
<dbReference type="AlphaFoldDB" id="A7T8Q0"/>
<reference evidence="3 4" key="1">
    <citation type="journal article" date="2007" name="Science">
        <title>Sea anemone genome reveals ancestral eumetazoan gene repertoire and genomic organization.</title>
        <authorList>
            <person name="Putnam N.H."/>
            <person name="Srivastava M."/>
            <person name="Hellsten U."/>
            <person name="Dirks B."/>
            <person name="Chapman J."/>
            <person name="Salamov A."/>
            <person name="Terry A."/>
            <person name="Shapiro H."/>
            <person name="Lindquist E."/>
            <person name="Kapitonov V.V."/>
            <person name="Jurka J."/>
            <person name="Genikhovich G."/>
            <person name="Grigoriev I.V."/>
            <person name="Lucas S.M."/>
            <person name="Steele R.E."/>
            <person name="Finnerty J.R."/>
            <person name="Technau U."/>
            <person name="Martindale M.Q."/>
            <person name="Rokhsar D.S."/>
        </authorList>
    </citation>
    <scope>NUCLEOTIDE SEQUENCE [LARGE SCALE GENOMIC DNA]</scope>
    <source>
        <strain evidence="4">CH2 X CH6</strain>
    </source>
</reference>
<sequence>DEEEKLLQEWFILVNKKNELVRRQTELSLLEKEDDLERRYELLNRELRALLEKEDFEKTKEEKAREADLLEELVELVNKRDQLVQLEDSQVQQ</sequence>
<dbReference type="InParanoid" id="A7T8Q0"/>
<accession>A7T8Q0</accession>
<dbReference type="Proteomes" id="UP000001593">
    <property type="component" value="Unassembled WGS sequence"/>
</dbReference>
<evidence type="ECO:0000313" key="4">
    <source>
        <dbReference type="Proteomes" id="UP000001593"/>
    </source>
</evidence>
<feature type="non-terminal residue" evidence="3">
    <location>
        <position position="93"/>
    </location>
</feature>
<evidence type="ECO:0000313" key="3">
    <source>
        <dbReference type="EMBL" id="EDO27635.1"/>
    </source>
</evidence>
<dbReference type="PANTHER" id="PTHR23167:SF46">
    <property type="entry name" value="EPS15 HOMOLOGY DOMAIN CONTAINING PROTEIN-BINDING PROTEIN 1, ISOFORM F"/>
    <property type="match status" value="1"/>
</dbReference>
<evidence type="ECO:0000259" key="2">
    <source>
        <dbReference type="PROSITE" id="PS51848"/>
    </source>
</evidence>
<evidence type="ECO:0000256" key="1">
    <source>
        <dbReference type="SAM" id="Coils"/>
    </source>
</evidence>
<keyword evidence="1" id="KW-0175">Coiled coil</keyword>
<name>A7T8Q0_NEMVE</name>
<proteinExistence type="predicted"/>
<protein>
    <recommendedName>
        <fullName evidence="2">BMERB domain-containing protein</fullName>
    </recommendedName>
</protein>
<feature type="domain" description="BMERB" evidence="2">
    <location>
        <begin position="1"/>
        <end position="93"/>
    </location>
</feature>
<dbReference type="STRING" id="45351.A7T8Q0"/>
<dbReference type="eggNOG" id="KOG0035">
    <property type="taxonomic scope" value="Eukaryota"/>
</dbReference>
<organism evidence="3 4">
    <name type="scientific">Nematostella vectensis</name>
    <name type="common">Starlet sea anemone</name>
    <dbReference type="NCBI Taxonomy" id="45351"/>
    <lineage>
        <taxon>Eukaryota</taxon>
        <taxon>Metazoa</taxon>
        <taxon>Cnidaria</taxon>
        <taxon>Anthozoa</taxon>
        <taxon>Hexacorallia</taxon>
        <taxon>Actiniaria</taxon>
        <taxon>Edwardsiidae</taxon>
        <taxon>Nematostella</taxon>
    </lineage>
</organism>
<keyword evidence="4" id="KW-1185">Reference proteome</keyword>
<feature type="non-terminal residue" evidence="3">
    <location>
        <position position="1"/>
    </location>
</feature>
<dbReference type="HOGENOM" id="CLU_2405721_0_0_1"/>
<gene>
    <name evidence="3" type="ORF">NEMVEDRAFT_v1g8466</name>
</gene>